<proteinExistence type="predicted"/>
<accession>A0A4Y9XP75</accession>
<comment type="caution">
    <text evidence="2">The sequence shown here is derived from an EMBL/GenBank/DDBJ whole genome shotgun (WGS) entry which is preliminary data.</text>
</comment>
<name>A0A4Y9XP75_9AGAM</name>
<dbReference type="SUPFAM" id="SSF56112">
    <property type="entry name" value="Protein kinase-like (PK-like)"/>
    <property type="match status" value="1"/>
</dbReference>
<evidence type="ECO:0008006" key="4">
    <source>
        <dbReference type="Google" id="ProtNLM"/>
    </source>
</evidence>
<dbReference type="AlphaFoldDB" id="A0A4Y9XP75"/>
<evidence type="ECO:0000256" key="1">
    <source>
        <dbReference type="SAM" id="MobiDB-lite"/>
    </source>
</evidence>
<dbReference type="InterPro" id="IPR011009">
    <property type="entry name" value="Kinase-like_dom_sf"/>
</dbReference>
<organism evidence="2 3">
    <name type="scientific">Dentipellis fragilis</name>
    <dbReference type="NCBI Taxonomy" id="205917"/>
    <lineage>
        <taxon>Eukaryota</taxon>
        <taxon>Fungi</taxon>
        <taxon>Dikarya</taxon>
        <taxon>Basidiomycota</taxon>
        <taxon>Agaricomycotina</taxon>
        <taxon>Agaricomycetes</taxon>
        <taxon>Russulales</taxon>
        <taxon>Hericiaceae</taxon>
        <taxon>Dentipellis</taxon>
    </lineage>
</organism>
<feature type="region of interest" description="Disordered" evidence="1">
    <location>
        <begin position="344"/>
        <end position="382"/>
    </location>
</feature>
<gene>
    <name evidence="2" type="ORF">EVG20_g10960</name>
</gene>
<evidence type="ECO:0000313" key="2">
    <source>
        <dbReference type="EMBL" id="TFY51532.1"/>
    </source>
</evidence>
<reference evidence="2 3" key="1">
    <citation type="submission" date="2019-02" db="EMBL/GenBank/DDBJ databases">
        <title>Genome sequencing of the rare red list fungi Dentipellis fragilis.</title>
        <authorList>
            <person name="Buettner E."/>
            <person name="Kellner H."/>
        </authorList>
    </citation>
    <scope>NUCLEOTIDE SEQUENCE [LARGE SCALE GENOMIC DNA]</scope>
    <source>
        <strain evidence="2 3">DSM 105465</strain>
    </source>
</reference>
<feature type="compositionally biased region" description="Low complexity" evidence="1">
    <location>
        <begin position="354"/>
        <end position="374"/>
    </location>
</feature>
<evidence type="ECO:0000313" key="3">
    <source>
        <dbReference type="Proteomes" id="UP000298327"/>
    </source>
</evidence>
<sequence>MQSTPTATLQELDSDLWPLETAGHIQICACFVVTSVTSTECGPSSELYKRQGRGNPLSCLLSHHFLSKLLSPNVPLSLPPPKPKRPTDFELAYGRKTRDLTFRDAKLIHTSDGTELYRGKLFRPSDIEGADVICKVAYCSAAMSFVNHEAKMYTTKLQHLQGVCIPLCFGYFVNDDRMDPRSCLVLQYSGEPLKKAFPELDVGFKTAIIHAAMLIHNAGVKHGNWREENVLNFKGLPMIIDLEHVNVHRCERAKDIVEGGLAPRIQDFKCNELYQLCIDLGYWKPGMINYIQGYVPIIMGMTAKELAATAPKNVPRDVALKKAKAAIKYHIKLNYPNKYDDWKNKRIRNKNRTSTKSISPSSSATSSSGESDSTPGIPIDDH</sequence>
<dbReference type="STRING" id="205917.A0A4Y9XP75"/>
<protein>
    <recommendedName>
        <fullName evidence="4">Protein kinase domain-containing protein</fullName>
    </recommendedName>
</protein>
<dbReference type="OrthoDB" id="2523749at2759"/>
<dbReference type="EMBL" id="SEOQ01001494">
    <property type="protein sequence ID" value="TFY51532.1"/>
    <property type="molecule type" value="Genomic_DNA"/>
</dbReference>
<dbReference type="Proteomes" id="UP000298327">
    <property type="component" value="Unassembled WGS sequence"/>
</dbReference>
<keyword evidence="3" id="KW-1185">Reference proteome</keyword>